<feature type="domain" description="Sulfotransferase" evidence="4">
    <location>
        <begin position="54"/>
        <end position="314"/>
    </location>
</feature>
<protein>
    <recommendedName>
        <fullName evidence="3">Sulfotransferase</fullName>
        <ecNumber evidence="3">2.8.2.-</ecNumber>
    </recommendedName>
</protein>
<dbReference type="AlphaFoldDB" id="A0AAP0RXH5"/>
<keyword evidence="2 3" id="KW-0808">Transferase</keyword>
<dbReference type="InterPro" id="IPR000863">
    <property type="entry name" value="Sulfotransferase_dom"/>
</dbReference>
<dbReference type="PANTHER" id="PTHR11783">
    <property type="entry name" value="SULFOTRANSFERASE SULT"/>
    <property type="match status" value="1"/>
</dbReference>
<dbReference type="Pfam" id="PF00685">
    <property type="entry name" value="Sulfotransfer_1"/>
    <property type="match status" value="1"/>
</dbReference>
<dbReference type="Proteomes" id="UP001415857">
    <property type="component" value="Unassembled WGS sequence"/>
</dbReference>
<dbReference type="GO" id="GO:0008146">
    <property type="term" value="F:sulfotransferase activity"/>
    <property type="evidence" value="ECO:0007669"/>
    <property type="project" value="InterPro"/>
</dbReference>
<accession>A0AAP0RXH5</accession>
<evidence type="ECO:0000256" key="3">
    <source>
        <dbReference type="RuleBase" id="RU361155"/>
    </source>
</evidence>
<comment type="caution">
    <text evidence="5">The sequence shown here is derived from an EMBL/GenBank/DDBJ whole genome shotgun (WGS) entry which is preliminary data.</text>
</comment>
<sequence>MDLHDSAKQLVLDQLPHEKYWEDLDLYQWEGFWFRPRHLEAALVARSHFEARNDDVILASPMKTGTTWLKALCISIMQGPYSDDTDEEENKDPLLKNHPAYYVQTLEVQVYTSNPPPDLSGMQSPRLFHTHLPHSILPDSIRNSECKIVYITRNPKDTLVSMWHFFNTLRTPEQGPYPLEKAFESFCNGVCHYGPFFDHVLEYWKESLKRPRKVLFLKYEELKRDPKGEVKRLASFLGKPFGKEEEEVDDVLGRCSLERLKNLEVNKNGVDPWVKMPNSTFFRLGIVGDWKNNFTPEMEDRLDQLTRMKLEGSGLDLLEI</sequence>
<name>A0AAP0RXH5_LIQFO</name>
<keyword evidence="6" id="KW-1185">Reference proteome</keyword>
<evidence type="ECO:0000313" key="5">
    <source>
        <dbReference type="EMBL" id="KAK9283399.1"/>
    </source>
</evidence>
<evidence type="ECO:0000256" key="1">
    <source>
        <dbReference type="ARBA" id="ARBA00005771"/>
    </source>
</evidence>
<organism evidence="5 6">
    <name type="scientific">Liquidambar formosana</name>
    <name type="common">Formosan gum</name>
    <dbReference type="NCBI Taxonomy" id="63359"/>
    <lineage>
        <taxon>Eukaryota</taxon>
        <taxon>Viridiplantae</taxon>
        <taxon>Streptophyta</taxon>
        <taxon>Embryophyta</taxon>
        <taxon>Tracheophyta</taxon>
        <taxon>Spermatophyta</taxon>
        <taxon>Magnoliopsida</taxon>
        <taxon>eudicotyledons</taxon>
        <taxon>Gunneridae</taxon>
        <taxon>Pentapetalae</taxon>
        <taxon>Saxifragales</taxon>
        <taxon>Altingiaceae</taxon>
        <taxon>Liquidambar</taxon>
    </lineage>
</organism>
<dbReference type="EC" id="2.8.2.-" evidence="3"/>
<gene>
    <name evidence="5" type="ORF">L1049_011641</name>
</gene>
<proteinExistence type="inferred from homology"/>
<dbReference type="InterPro" id="IPR027417">
    <property type="entry name" value="P-loop_NTPase"/>
</dbReference>
<evidence type="ECO:0000259" key="4">
    <source>
        <dbReference type="Pfam" id="PF00685"/>
    </source>
</evidence>
<evidence type="ECO:0000256" key="2">
    <source>
        <dbReference type="ARBA" id="ARBA00022679"/>
    </source>
</evidence>
<comment type="similarity">
    <text evidence="1 3">Belongs to the sulfotransferase 1 family.</text>
</comment>
<evidence type="ECO:0000313" key="6">
    <source>
        <dbReference type="Proteomes" id="UP001415857"/>
    </source>
</evidence>
<dbReference type="Gene3D" id="3.40.50.300">
    <property type="entry name" value="P-loop containing nucleotide triphosphate hydrolases"/>
    <property type="match status" value="1"/>
</dbReference>
<dbReference type="SUPFAM" id="SSF52540">
    <property type="entry name" value="P-loop containing nucleoside triphosphate hydrolases"/>
    <property type="match status" value="1"/>
</dbReference>
<reference evidence="5 6" key="1">
    <citation type="journal article" date="2024" name="Plant J.">
        <title>Genome sequences and population genomics reveal climatic adaptation and genomic divergence between two closely related sweetgum species.</title>
        <authorList>
            <person name="Xu W.Q."/>
            <person name="Ren C.Q."/>
            <person name="Zhang X.Y."/>
            <person name="Comes H.P."/>
            <person name="Liu X.H."/>
            <person name="Li Y.G."/>
            <person name="Kettle C.J."/>
            <person name="Jalonen R."/>
            <person name="Gaisberger H."/>
            <person name="Ma Y.Z."/>
            <person name="Qiu Y.X."/>
        </authorList>
    </citation>
    <scope>NUCLEOTIDE SEQUENCE [LARGE SCALE GENOMIC DNA]</scope>
    <source>
        <strain evidence="5">Hangzhou</strain>
    </source>
</reference>
<dbReference type="EMBL" id="JBBPBK010000006">
    <property type="protein sequence ID" value="KAK9283399.1"/>
    <property type="molecule type" value="Genomic_DNA"/>
</dbReference>